<evidence type="ECO:0000313" key="1">
    <source>
        <dbReference type="EnsemblPlants" id="TuG1812G0700004279.01.T01.cds422282"/>
    </source>
</evidence>
<reference evidence="1" key="2">
    <citation type="submission" date="2018-03" db="EMBL/GenBank/DDBJ databases">
        <title>The Triticum urartu genome reveals the dynamic nature of wheat genome evolution.</title>
        <authorList>
            <person name="Ling H."/>
            <person name="Ma B."/>
            <person name="Shi X."/>
            <person name="Liu H."/>
            <person name="Dong L."/>
            <person name="Sun H."/>
            <person name="Cao Y."/>
            <person name="Gao Q."/>
            <person name="Zheng S."/>
            <person name="Li Y."/>
            <person name="Yu Y."/>
            <person name="Du H."/>
            <person name="Qi M."/>
            <person name="Li Y."/>
            <person name="Yu H."/>
            <person name="Cui Y."/>
            <person name="Wang N."/>
            <person name="Chen C."/>
            <person name="Wu H."/>
            <person name="Zhao Y."/>
            <person name="Zhang J."/>
            <person name="Li Y."/>
            <person name="Zhou W."/>
            <person name="Zhang B."/>
            <person name="Hu W."/>
            <person name="Eijk M."/>
            <person name="Tang J."/>
            <person name="Witsenboer H."/>
            <person name="Zhao S."/>
            <person name="Li Z."/>
            <person name="Zhang A."/>
            <person name="Wang D."/>
            <person name="Liang C."/>
        </authorList>
    </citation>
    <scope>NUCLEOTIDE SEQUENCE [LARGE SCALE GENOMIC DNA]</scope>
    <source>
        <strain evidence="1">cv. G1812</strain>
    </source>
</reference>
<sequence>MDHAREEINFHPLSDRQLFFFCQLPSPYCPCVRCMQTCGPWSL</sequence>
<proteinExistence type="predicted"/>
<reference evidence="2" key="1">
    <citation type="journal article" date="2013" name="Nature">
        <title>Draft genome of the wheat A-genome progenitor Triticum urartu.</title>
        <authorList>
            <person name="Ling H.Q."/>
            <person name="Zhao S."/>
            <person name="Liu D."/>
            <person name="Wang J."/>
            <person name="Sun H."/>
            <person name="Zhang C."/>
            <person name="Fan H."/>
            <person name="Li D."/>
            <person name="Dong L."/>
            <person name="Tao Y."/>
            <person name="Gao C."/>
            <person name="Wu H."/>
            <person name="Li Y."/>
            <person name="Cui Y."/>
            <person name="Guo X."/>
            <person name="Zheng S."/>
            <person name="Wang B."/>
            <person name="Yu K."/>
            <person name="Liang Q."/>
            <person name="Yang W."/>
            <person name="Lou X."/>
            <person name="Chen J."/>
            <person name="Feng M."/>
            <person name="Jian J."/>
            <person name="Zhang X."/>
            <person name="Luo G."/>
            <person name="Jiang Y."/>
            <person name="Liu J."/>
            <person name="Wang Z."/>
            <person name="Sha Y."/>
            <person name="Zhang B."/>
            <person name="Wu H."/>
            <person name="Tang D."/>
            <person name="Shen Q."/>
            <person name="Xue P."/>
            <person name="Zou S."/>
            <person name="Wang X."/>
            <person name="Liu X."/>
            <person name="Wang F."/>
            <person name="Yang Y."/>
            <person name="An X."/>
            <person name="Dong Z."/>
            <person name="Zhang K."/>
            <person name="Zhang X."/>
            <person name="Luo M.C."/>
            <person name="Dvorak J."/>
            <person name="Tong Y."/>
            <person name="Wang J."/>
            <person name="Yang H."/>
            <person name="Li Z."/>
            <person name="Wang D."/>
            <person name="Zhang A."/>
            <person name="Wang J."/>
        </authorList>
    </citation>
    <scope>NUCLEOTIDE SEQUENCE</scope>
    <source>
        <strain evidence="2">cv. G1812</strain>
    </source>
</reference>
<reference evidence="1" key="3">
    <citation type="submission" date="2022-06" db="UniProtKB">
        <authorList>
            <consortium name="EnsemblPlants"/>
        </authorList>
    </citation>
    <scope>IDENTIFICATION</scope>
</reference>
<dbReference type="Gramene" id="TuG1812G0700004279.01.T01">
    <property type="protein sequence ID" value="TuG1812G0700004279.01.T01.cds422282"/>
    <property type="gene ID" value="TuG1812G0700004279.01"/>
</dbReference>
<evidence type="ECO:0000313" key="2">
    <source>
        <dbReference type="Proteomes" id="UP000015106"/>
    </source>
</evidence>
<dbReference type="Proteomes" id="UP000015106">
    <property type="component" value="Chromosome 7"/>
</dbReference>
<dbReference type="EnsemblPlants" id="TuG1812G0700004279.01.T01">
    <property type="protein sequence ID" value="TuG1812G0700004279.01.T01.cds422282"/>
    <property type="gene ID" value="TuG1812G0700004279.01"/>
</dbReference>
<keyword evidence="2" id="KW-1185">Reference proteome</keyword>
<protein>
    <submittedName>
        <fullName evidence="1">Uncharacterized protein</fullName>
    </submittedName>
</protein>
<name>A0A8R7R5R8_TRIUA</name>
<organism evidence="1 2">
    <name type="scientific">Triticum urartu</name>
    <name type="common">Red wild einkorn</name>
    <name type="synonym">Crithodium urartu</name>
    <dbReference type="NCBI Taxonomy" id="4572"/>
    <lineage>
        <taxon>Eukaryota</taxon>
        <taxon>Viridiplantae</taxon>
        <taxon>Streptophyta</taxon>
        <taxon>Embryophyta</taxon>
        <taxon>Tracheophyta</taxon>
        <taxon>Spermatophyta</taxon>
        <taxon>Magnoliopsida</taxon>
        <taxon>Liliopsida</taxon>
        <taxon>Poales</taxon>
        <taxon>Poaceae</taxon>
        <taxon>BOP clade</taxon>
        <taxon>Pooideae</taxon>
        <taxon>Triticodae</taxon>
        <taxon>Triticeae</taxon>
        <taxon>Triticinae</taxon>
        <taxon>Triticum</taxon>
    </lineage>
</organism>
<dbReference type="AlphaFoldDB" id="A0A8R7R5R8"/>
<accession>A0A8R7R5R8</accession>